<dbReference type="AlphaFoldDB" id="A0A2G1WBD1"/>
<proteinExistence type="predicted"/>
<accession>A0A2G1WBD1</accession>
<dbReference type="Pfam" id="PF14238">
    <property type="entry name" value="DUF4340"/>
    <property type="match status" value="1"/>
</dbReference>
<feature type="compositionally biased region" description="Acidic residues" evidence="2">
    <location>
        <begin position="417"/>
        <end position="426"/>
    </location>
</feature>
<dbReference type="Proteomes" id="UP000225740">
    <property type="component" value="Unassembled WGS sequence"/>
</dbReference>
<dbReference type="GeneID" id="90607191"/>
<keyword evidence="5" id="KW-1185">Reference proteome</keyword>
<feature type="coiled-coil region" evidence="1">
    <location>
        <begin position="586"/>
        <end position="628"/>
    </location>
</feature>
<evidence type="ECO:0000313" key="5">
    <source>
        <dbReference type="Proteomes" id="UP000225740"/>
    </source>
</evidence>
<feature type="compositionally biased region" description="Acidic residues" evidence="2">
    <location>
        <begin position="519"/>
        <end position="540"/>
    </location>
</feature>
<sequence length="681" mass="73994">MNEGKKTGAFWAAAAVMLAVGLFVAWPASTQTESPYSPGKPLFEKFKDPMTAANLKIVTFDEEQGQLGTFEVRRDTESGEWTIPSRKGYPADAVEQMSDAANALVGLNILDVQTENQGDHAALGVVEPKLEDLQVGDTGVGRLVTFKDESQQTLASLIIGNSVKNEEGKIYVRKPGQDPVYVVNLDDSVLSTKFQDWIEEDLLQMSSIDIKEAVIKDYAASISGRSVALERNYTAEFVMDGADWVMKELLEYSSENAMAEPKVVEMPADKELNTEKLNDLKNALDDLKIVDVVRKPDGMSANLRADKDLVSDNEAVQSLYTRGFFPVGSGAEGEFEVLSANGELNVTVGEGVEYVLRFGDVQGLSDQAESDDEADVGGVNRYLLVTARVNEDQFPAPDLQPVPQTIEELAAMLGVGEEEAAEEPAAEGEMKEDATDAPAEETTEESEEPEATEEEPAAESEAAEEEMKETESEPTESEEASTESTEEAEPVSEDGESVEEVEVSGEGEASGEGQGATPQDEDDATDEPSDEGDSQEDESEAAPIEEAAADEEMALEPAGENATESPTVETPAEEESDELTFDELTQEEKQERLEAEQEKILKANTRLLDERKDRLNAAKRRVADLNARFADWYYIIPEATYRQLRINRDELFVEPGANNPAPTGPPGGLPPGMQLPGGFGN</sequence>
<gene>
    <name evidence="4" type="ORF">CEE69_02765</name>
</gene>
<dbReference type="EMBL" id="NIZW01000002">
    <property type="protein sequence ID" value="PHQ36345.1"/>
    <property type="molecule type" value="Genomic_DNA"/>
</dbReference>
<name>A0A2G1WBD1_9BACT</name>
<feature type="region of interest" description="Disordered" evidence="2">
    <location>
        <begin position="657"/>
        <end position="681"/>
    </location>
</feature>
<evidence type="ECO:0000256" key="1">
    <source>
        <dbReference type="SAM" id="Coils"/>
    </source>
</evidence>
<keyword evidence="1" id="KW-0175">Coiled coil</keyword>
<dbReference type="OrthoDB" id="241105at2"/>
<feature type="compositionally biased region" description="Acidic residues" evidence="2">
    <location>
        <begin position="438"/>
        <end position="505"/>
    </location>
</feature>
<feature type="domain" description="DUF4340" evidence="3">
    <location>
        <begin position="81"/>
        <end position="299"/>
    </location>
</feature>
<feature type="region of interest" description="Disordered" evidence="2">
    <location>
        <begin position="417"/>
        <end position="581"/>
    </location>
</feature>
<evidence type="ECO:0000259" key="3">
    <source>
        <dbReference type="Pfam" id="PF14238"/>
    </source>
</evidence>
<comment type="caution">
    <text evidence="4">The sequence shown here is derived from an EMBL/GenBank/DDBJ whole genome shotgun (WGS) entry which is preliminary data.</text>
</comment>
<feature type="compositionally biased region" description="Acidic residues" evidence="2">
    <location>
        <begin position="571"/>
        <end position="581"/>
    </location>
</feature>
<dbReference type="InterPro" id="IPR025641">
    <property type="entry name" value="DUF4340"/>
</dbReference>
<dbReference type="RefSeq" id="WP_099259249.1">
    <property type="nucleotide sequence ID" value="NZ_NIZW01000002.1"/>
</dbReference>
<evidence type="ECO:0000313" key="4">
    <source>
        <dbReference type="EMBL" id="PHQ36345.1"/>
    </source>
</evidence>
<protein>
    <recommendedName>
        <fullName evidence="3">DUF4340 domain-containing protein</fullName>
    </recommendedName>
</protein>
<organism evidence="4 5">
    <name type="scientific">Rhodopirellula bahusiensis</name>
    <dbReference type="NCBI Taxonomy" id="2014065"/>
    <lineage>
        <taxon>Bacteria</taxon>
        <taxon>Pseudomonadati</taxon>
        <taxon>Planctomycetota</taxon>
        <taxon>Planctomycetia</taxon>
        <taxon>Pirellulales</taxon>
        <taxon>Pirellulaceae</taxon>
        <taxon>Rhodopirellula</taxon>
    </lineage>
</organism>
<evidence type="ECO:0000256" key="2">
    <source>
        <dbReference type="SAM" id="MobiDB-lite"/>
    </source>
</evidence>
<reference evidence="4 5" key="1">
    <citation type="submission" date="2017-06" db="EMBL/GenBank/DDBJ databases">
        <title>Description of Rhodopirellula bahusiensis sp. nov.</title>
        <authorList>
            <person name="Kizina J."/>
            <person name="Harder J."/>
        </authorList>
    </citation>
    <scope>NUCLEOTIDE SEQUENCE [LARGE SCALE GENOMIC DNA]</scope>
    <source>
        <strain evidence="4 5">SWK21</strain>
    </source>
</reference>